<dbReference type="Pfam" id="PF02801">
    <property type="entry name" value="Ketoacyl-synt_C"/>
    <property type="match status" value="1"/>
</dbReference>
<dbReference type="InterPro" id="IPR000794">
    <property type="entry name" value="Beta-ketoacyl_synthase"/>
</dbReference>
<organism evidence="6 7">
    <name type="scientific">Catenulispora yoronensis</name>
    <dbReference type="NCBI Taxonomy" id="450799"/>
    <lineage>
        <taxon>Bacteria</taxon>
        <taxon>Bacillati</taxon>
        <taxon>Actinomycetota</taxon>
        <taxon>Actinomycetes</taxon>
        <taxon>Catenulisporales</taxon>
        <taxon>Catenulisporaceae</taxon>
        <taxon>Catenulispora</taxon>
    </lineage>
</organism>
<dbReference type="InterPro" id="IPR014031">
    <property type="entry name" value="Ketoacyl_synth_C"/>
</dbReference>
<name>A0ABN2V8I7_9ACTN</name>
<dbReference type="SMART" id="SM00825">
    <property type="entry name" value="PKS_KS"/>
    <property type="match status" value="1"/>
</dbReference>
<comment type="caution">
    <text evidence="6">The sequence shown here is derived from an EMBL/GenBank/DDBJ whole genome shotgun (WGS) entry which is preliminary data.</text>
</comment>
<dbReference type="InterPro" id="IPR020841">
    <property type="entry name" value="PKS_Beta-ketoAc_synthase_dom"/>
</dbReference>
<sequence>MSRPADLDAALLTDAGADGRAALEDFDTGLLDEPEAVAFPGDFADELDVARAVVSGLGIAAPTGLGVEEYWQATLEGRCAVGVPTRFDTSGYPATLAAEIPDFVARDRVPGRLLRQTDRATQLGLVATGEALADAGLDLDRLAEYDVGVITAASAGGIEFGQRELGHLWSKGKQFVSAYQSFAWFFAATAGQISIRHRTRGPSGVLVTEQSGGIDALGQARRVVRKGTPVVISGSVDGGLCPWGWMGQMATGRLSVAADPAGAFRPFAADADGYVPGEGGAIVIVEDAESAKTRGLGRGYGEIAGYAATFDPSPKSVERALLAGRPVPRPGLRRAADLALCDAGVRPDQVDVVFADAAGVPELDRIEAEVLRELFGPYGVPVTAPKTMTGRLIGGGASLDVATALLALRDGVIPPTVNVAEPAAEYELDLVTEVRARPLRTALVLARGYGGFNSALVLRS</sequence>
<feature type="domain" description="Ketosynthase family 3 (KS3)" evidence="5">
    <location>
        <begin position="49"/>
        <end position="460"/>
    </location>
</feature>
<evidence type="ECO:0000259" key="5">
    <source>
        <dbReference type="PROSITE" id="PS52004"/>
    </source>
</evidence>
<evidence type="ECO:0000313" key="7">
    <source>
        <dbReference type="Proteomes" id="UP001500751"/>
    </source>
</evidence>
<dbReference type="InterPro" id="IPR014030">
    <property type="entry name" value="Ketoacyl_synth_N"/>
</dbReference>
<dbReference type="CDD" id="cd00832">
    <property type="entry name" value="CLF"/>
    <property type="match status" value="1"/>
</dbReference>
<proteinExistence type="inferred from homology"/>
<dbReference type="PANTHER" id="PTHR11712">
    <property type="entry name" value="POLYKETIDE SYNTHASE-RELATED"/>
    <property type="match status" value="1"/>
</dbReference>
<dbReference type="PANTHER" id="PTHR11712:SF322">
    <property type="entry name" value="POLYKETIDE BETA-KETOACYL SYNTHASE 2-RELATED"/>
    <property type="match status" value="1"/>
</dbReference>
<dbReference type="InterPro" id="IPR016039">
    <property type="entry name" value="Thiolase-like"/>
</dbReference>
<evidence type="ECO:0000256" key="2">
    <source>
        <dbReference type="ARBA" id="ARBA00022679"/>
    </source>
</evidence>
<gene>
    <name evidence="6" type="ORF">GCM10009839_74480</name>
</gene>
<protein>
    <submittedName>
        <fullName evidence="6">Ketosynthase chain-length factor</fullName>
    </submittedName>
</protein>
<reference evidence="6 7" key="1">
    <citation type="journal article" date="2019" name="Int. J. Syst. Evol. Microbiol.">
        <title>The Global Catalogue of Microorganisms (GCM) 10K type strain sequencing project: providing services to taxonomists for standard genome sequencing and annotation.</title>
        <authorList>
            <consortium name="The Broad Institute Genomics Platform"/>
            <consortium name="The Broad Institute Genome Sequencing Center for Infectious Disease"/>
            <person name="Wu L."/>
            <person name="Ma J."/>
        </authorList>
    </citation>
    <scope>NUCLEOTIDE SEQUENCE [LARGE SCALE GENOMIC DNA]</scope>
    <source>
        <strain evidence="6 7">JCM 16014</strain>
    </source>
</reference>
<keyword evidence="7" id="KW-1185">Reference proteome</keyword>
<comment type="similarity">
    <text evidence="1 4">Belongs to the thiolase-like superfamily. Beta-ketoacyl-ACP synthases family.</text>
</comment>
<accession>A0ABN2V8I7</accession>
<keyword evidence="2 4" id="KW-0808">Transferase</keyword>
<dbReference type="Gene3D" id="3.40.47.10">
    <property type="match status" value="2"/>
</dbReference>
<evidence type="ECO:0000256" key="3">
    <source>
        <dbReference type="ARBA" id="ARBA00023315"/>
    </source>
</evidence>
<evidence type="ECO:0000256" key="1">
    <source>
        <dbReference type="ARBA" id="ARBA00008467"/>
    </source>
</evidence>
<keyword evidence="3" id="KW-0012">Acyltransferase</keyword>
<dbReference type="Proteomes" id="UP001500751">
    <property type="component" value="Unassembled WGS sequence"/>
</dbReference>
<dbReference type="Pfam" id="PF00109">
    <property type="entry name" value="ketoacyl-synt"/>
    <property type="match status" value="1"/>
</dbReference>
<evidence type="ECO:0000313" key="6">
    <source>
        <dbReference type="EMBL" id="GAA2055090.1"/>
    </source>
</evidence>
<evidence type="ECO:0000256" key="4">
    <source>
        <dbReference type="RuleBase" id="RU003694"/>
    </source>
</evidence>
<dbReference type="SUPFAM" id="SSF53901">
    <property type="entry name" value="Thiolase-like"/>
    <property type="match status" value="2"/>
</dbReference>
<dbReference type="PROSITE" id="PS52004">
    <property type="entry name" value="KS3_2"/>
    <property type="match status" value="1"/>
</dbReference>
<dbReference type="EMBL" id="BAAAQN010000060">
    <property type="protein sequence ID" value="GAA2055090.1"/>
    <property type="molecule type" value="Genomic_DNA"/>
</dbReference>